<accession>A0AAV8V806</accession>
<dbReference type="PANTHER" id="PTHR47326:SF1">
    <property type="entry name" value="HTH PSQ-TYPE DOMAIN-CONTAINING PROTEIN"/>
    <property type="match status" value="1"/>
</dbReference>
<organism evidence="1 2">
    <name type="scientific">Exocentrus adspersus</name>
    <dbReference type="NCBI Taxonomy" id="1586481"/>
    <lineage>
        <taxon>Eukaryota</taxon>
        <taxon>Metazoa</taxon>
        <taxon>Ecdysozoa</taxon>
        <taxon>Arthropoda</taxon>
        <taxon>Hexapoda</taxon>
        <taxon>Insecta</taxon>
        <taxon>Pterygota</taxon>
        <taxon>Neoptera</taxon>
        <taxon>Endopterygota</taxon>
        <taxon>Coleoptera</taxon>
        <taxon>Polyphaga</taxon>
        <taxon>Cucujiformia</taxon>
        <taxon>Chrysomeloidea</taxon>
        <taxon>Cerambycidae</taxon>
        <taxon>Lamiinae</taxon>
        <taxon>Acanthocinini</taxon>
        <taxon>Exocentrus</taxon>
    </lineage>
</organism>
<dbReference type="GO" id="GO:0003676">
    <property type="term" value="F:nucleic acid binding"/>
    <property type="evidence" value="ECO:0007669"/>
    <property type="project" value="InterPro"/>
</dbReference>
<dbReference type="PANTHER" id="PTHR47326">
    <property type="entry name" value="TRANSPOSABLE ELEMENT TC3 TRANSPOSASE-LIKE PROTEIN"/>
    <property type="match status" value="1"/>
</dbReference>
<name>A0AAV8V806_9CUCU</name>
<evidence type="ECO:0000313" key="2">
    <source>
        <dbReference type="Proteomes" id="UP001159042"/>
    </source>
</evidence>
<reference evidence="1 2" key="1">
    <citation type="journal article" date="2023" name="Insect Mol. Biol.">
        <title>Genome sequencing provides insights into the evolution of gene families encoding plant cell wall-degrading enzymes in longhorned beetles.</title>
        <authorList>
            <person name="Shin N.R."/>
            <person name="Okamura Y."/>
            <person name="Kirsch R."/>
            <person name="Pauchet Y."/>
        </authorList>
    </citation>
    <scope>NUCLEOTIDE SEQUENCE [LARGE SCALE GENOMIC DNA]</scope>
    <source>
        <strain evidence="1">EAD_L_NR</strain>
    </source>
</reference>
<feature type="non-terminal residue" evidence="1">
    <location>
        <position position="1"/>
    </location>
</feature>
<proteinExistence type="predicted"/>
<dbReference type="EMBL" id="JANEYG010000319">
    <property type="protein sequence ID" value="KAJ8910319.1"/>
    <property type="molecule type" value="Genomic_DNA"/>
</dbReference>
<dbReference type="InterPro" id="IPR036397">
    <property type="entry name" value="RNaseH_sf"/>
</dbReference>
<sequence length="185" mass="21647">RIDPYDTQNPHVVEVNHYQHNWSLNIWGGIVHNFVIGPHIFEGRVIGQVFLNFLINDFPRLIHHLPDYIKNQIWIQLDGAPPHFSANVRQHLTENFPGQWIGKQGPTAWPPRSPDLTPMDYFLWGTVKSDVYSYAATTQEDMVQRIRQSFQRITPAMFDNVRHSFIRKIISCIAQNGQHFEQLLH</sequence>
<dbReference type="Proteomes" id="UP001159042">
    <property type="component" value="Unassembled WGS sequence"/>
</dbReference>
<dbReference type="AlphaFoldDB" id="A0AAV8V806"/>
<keyword evidence="2" id="KW-1185">Reference proteome</keyword>
<evidence type="ECO:0000313" key="1">
    <source>
        <dbReference type="EMBL" id="KAJ8910319.1"/>
    </source>
</evidence>
<comment type="caution">
    <text evidence="1">The sequence shown here is derived from an EMBL/GenBank/DDBJ whole genome shotgun (WGS) entry which is preliminary data.</text>
</comment>
<dbReference type="Gene3D" id="3.30.420.10">
    <property type="entry name" value="Ribonuclease H-like superfamily/Ribonuclease H"/>
    <property type="match status" value="1"/>
</dbReference>
<protein>
    <recommendedName>
        <fullName evidence="3">Transposable element Tc3 transposase</fullName>
    </recommendedName>
</protein>
<evidence type="ECO:0008006" key="3">
    <source>
        <dbReference type="Google" id="ProtNLM"/>
    </source>
</evidence>
<gene>
    <name evidence="1" type="ORF">NQ315_012240</name>
</gene>